<accession>A0A3M6T6X4</accession>
<keyword evidence="2" id="KW-1185">Reference proteome</keyword>
<evidence type="ECO:0000313" key="1">
    <source>
        <dbReference type="EMBL" id="RMX37167.1"/>
    </source>
</evidence>
<organism evidence="1 2">
    <name type="scientific">Pocillopora damicornis</name>
    <name type="common">Cauliflower coral</name>
    <name type="synonym">Millepora damicornis</name>
    <dbReference type="NCBI Taxonomy" id="46731"/>
    <lineage>
        <taxon>Eukaryota</taxon>
        <taxon>Metazoa</taxon>
        <taxon>Cnidaria</taxon>
        <taxon>Anthozoa</taxon>
        <taxon>Hexacorallia</taxon>
        <taxon>Scleractinia</taxon>
        <taxon>Astrocoeniina</taxon>
        <taxon>Pocilloporidae</taxon>
        <taxon>Pocillopora</taxon>
    </lineage>
</organism>
<protein>
    <submittedName>
        <fullName evidence="1">Uncharacterized protein</fullName>
    </submittedName>
</protein>
<dbReference type="AlphaFoldDB" id="A0A3M6T6X4"/>
<gene>
    <name evidence="1" type="ORF">pdam_00010699</name>
</gene>
<name>A0A3M6T6X4_POCDA</name>
<evidence type="ECO:0000313" key="2">
    <source>
        <dbReference type="Proteomes" id="UP000275408"/>
    </source>
</evidence>
<dbReference type="EMBL" id="RCHS01004182">
    <property type="protein sequence ID" value="RMX37167.1"/>
    <property type="molecule type" value="Genomic_DNA"/>
</dbReference>
<sequence length="98" mass="11271">MSDSDRALGYLKWPSLFCPQSNYEANEHVTLAKAKTAHKEMIAKGKQQSIKFTSAERHHLTQLYEGIMWYKVGVCETLNTKMTLFALLNYQPPHYHGP</sequence>
<proteinExistence type="predicted"/>
<dbReference type="Proteomes" id="UP000275408">
    <property type="component" value="Unassembled WGS sequence"/>
</dbReference>
<comment type="caution">
    <text evidence="1">The sequence shown here is derived from an EMBL/GenBank/DDBJ whole genome shotgun (WGS) entry which is preliminary data.</text>
</comment>
<reference evidence="1 2" key="1">
    <citation type="journal article" date="2018" name="Sci. Rep.">
        <title>Comparative analysis of the Pocillopora damicornis genome highlights role of immune system in coral evolution.</title>
        <authorList>
            <person name="Cunning R."/>
            <person name="Bay R.A."/>
            <person name="Gillette P."/>
            <person name="Baker A.C."/>
            <person name="Traylor-Knowles N."/>
        </authorList>
    </citation>
    <scope>NUCLEOTIDE SEQUENCE [LARGE SCALE GENOMIC DNA]</scope>
    <source>
        <strain evidence="1">RSMAS</strain>
        <tissue evidence="1">Whole animal</tissue>
    </source>
</reference>